<evidence type="ECO:0008006" key="4">
    <source>
        <dbReference type="Google" id="ProtNLM"/>
    </source>
</evidence>
<reference evidence="3" key="1">
    <citation type="submission" date="2016-10" db="EMBL/GenBank/DDBJ databases">
        <authorList>
            <person name="Varghese N."/>
            <person name="Submissions S."/>
        </authorList>
    </citation>
    <scope>NUCLEOTIDE SEQUENCE [LARGE SCALE GENOMIC DNA]</scope>
    <source>
        <strain evidence="3">BL47</strain>
    </source>
</reference>
<dbReference type="GO" id="GO:0020037">
    <property type="term" value="F:heme binding"/>
    <property type="evidence" value="ECO:0007669"/>
    <property type="project" value="InterPro"/>
</dbReference>
<dbReference type="RefSeq" id="WP_091712950.1">
    <property type="nucleotide sequence ID" value="NZ_FNHS01000001.1"/>
</dbReference>
<gene>
    <name evidence="2" type="ORF">SAMN05216360_101499</name>
</gene>
<feature type="chain" id="PRO_5011450052" description="Sulfite dehydrogenase (Cytochrome) subunit SorB" evidence="1">
    <location>
        <begin position="27"/>
        <end position="115"/>
    </location>
</feature>
<proteinExistence type="predicted"/>
<dbReference type="STRING" id="582672.SAMN05216360_101499"/>
<evidence type="ECO:0000256" key="1">
    <source>
        <dbReference type="SAM" id="SignalP"/>
    </source>
</evidence>
<dbReference type="OrthoDB" id="9789237at2"/>
<dbReference type="AlphaFoldDB" id="A0A1G9S5H6"/>
<name>A0A1G9S5H6_9HYPH</name>
<dbReference type="InterPro" id="IPR036909">
    <property type="entry name" value="Cyt_c-like_dom_sf"/>
</dbReference>
<dbReference type="Proteomes" id="UP000198704">
    <property type="component" value="Unassembled WGS sequence"/>
</dbReference>
<feature type="signal peptide" evidence="1">
    <location>
        <begin position="1"/>
        <end position="26"/>
    </location>
</feature>
<dbReference type="EMBL" id="FNHS01000001">
    <property type="protein sequence ID" value="SDM30674.1"/>
    <property type="molecule type" value="Genomic_DNA"/>
</dbReference>
<keyword evidence="1" id="KW-0732">Signal</keyword>
<evidence type="ECO:0000313" key="3">
    <source>
        <dbReference type="Proteomes" id="UP000198704"/>
    </source>
</evidence>
<dbReference type="SUPFAM" id="SSF46626">
    <property type="entry name" value="Cytochrome c"/>
    <property type="match status" value="1"/>
</dbReference>
<evidence type="ECO:0000313" key="2">
    <source>
        <dbReference type="EMBL" id="SDM30674.1"/>
    </source>
</evidence>
<dbReference type="Gene3D" id="1.10.760.10">
    <property type="entry name" value="Cytochrome c-like domain"/>
    <property type="match status" value="1"/>
</dbReference>
<dbReference type="GO" id="GO:0009055">
    <property type="term" value="F:electron transfer activity"/>
    <property type="evidence" value="ECO:0007669"/>
    <property type="project" value="InterPro"/>
</dbReference>
<protein>
    <recommendedName>
        <fullName evidence="4">Sulfite dehydrogenase (Cytochrome) subunit SorB</fullName>
    </recommendedName>
</protein>
<sequence>MIPTRTLASSAALLAVFTLSAAPALAAAPEPMRFKSAEIEFPSSDRIFPGGHEAEAINNNCLACHSAGMVLTQPHLSKAEWQGEVTKMINVYKAPVDQADVAAIVDYLAAMKPQP</sequence>
<organism evidence="2 3">
    <name type="scientific">Methylobacterium phyllostachyos</name>
    <dbReference type="NCBI Taxonomy" id="582672"/>
    <lineage>
        <taxon>Bacteria</taxon>
        <taxon>Pseudomonadati</taxon>
        <taxon>Pseudomonadota</taxon>
        <taxon>Alphaproteobacteria</taxon>
        <taxon>Hyphomicrobiales</taxon>
        <taxon>Methylobacteriaceae</taxon>
        <taxon>Methylobacterium</taxon>
    </lineage>
</organism>
<accession>A0A1G9S5H6</accession>
<keyword evidence="3" id="KW-1185">Reference proteome</keyword>